<dbReference type="RefSeq" id="WP_168882879.1">
    <property type="nucleotide sequence ID" value="NZ_JABAIL010000004.1"/>
</dbReference>
<dbReference type="Pfam" id="PF08570">
    <property type="entry name" value="DUF1761"/>
    <property type="match status" value="1"/>
</dbReference>
<reference evidence="2 3" key="1">
    <citation type="submission" date="2020-04" db="EMBL/GenBank/DDBJ databases">
        <title>Flammeovirga sp. SR4, a novel species isolated from seawater.</title>
        <authorList>
            <person name="Wang X."/>
        </authorList>
    </citation>
    <scope>NUCLEOTIDE SEQUENCE [LARGE SCALE GENOMIC DNA]</scope>
    <source>
        <strain evidence="2 3">SR4</strain>
    </source>
</reference>
<dbReference type="Proteomes" id="UP000585050">
    <property type="component" value="Unassembled WGS sequence"/>
</dbReference>
<feature type="transmembrane region" description="Helical" evidence="1">
    <location>
        <begin position="50"/>
        <end position="72"/>
    </location>
</feature>
<dbReference type="InterPro" id="IPR013879">
    <property type="entry name" value="DUF1761"/>
</dbReference>
<protein>
    <submittedName>
        <fullName evidence="2">DUF1761 domain-containing protein</fullName>
    </submittedName>
</protein>
<evidence type="ECO:0000256" key="1">
    <source>
        <dbReference type="SAM" id="Phobius"/>
    </source>
</evidence>
<proteinExistence type="predicted"/>
<keyword evidence="3" id="KW-1185">Reference proteome</keyword>
<evidence type="ECO:0000313" key="3">
    <source>
        <dbReference type="Proteomes" id="UP000585050"/>
    </source>
</evidence>
<gene>
    <name evidence="2" type="ORF">HGP29_13110</name>
</gene>
<feature type="transmembrane region" description="Helical" evidence="1">
    <location>
        <begin position="84"/>
        <end position="106"/>
    </location>
</feature>
<accession>A0A7X8SL03</accession>
<keyword evidence="1" id="KW-0812">Transmembrane</keyword>
<feature type="transmembrane region" description="Helical" evidence="1">
    <location>
        <begin position="6"/>
        <end position="29"/>
    </location>
</feature>
<feature type="transmembrane region" description="Helical" evidence="1">
    <location>
        <begin position="113"/>
        <end position="135"/>
    </location>
</feature>
<evidence type="ECO:0000313" key="2">
    <source>
        <dbReference type="EMBL" id="NLR92159.1"/>
    </source>
</evidence>
<sequence length="136" mass="15031">MDFSQINFLAVLVAAVASFILGAIWYSAIFGKAWQKELGFTDEYLQEANMAVIFGTSFVLMLIMSFGISMLISHAGATIDVTQGAMHGFLIGIMFVGMSMGINYLYQRRSIKLWLIDAGYQITFLTIQGAIIGAWH</sequence>
<comment type="caution">
    <text evidence="2">The sequence shown here is derived from an EMBL/GenBank/DDBJ whole genome shotgun (WGS) entry which is preliminary data.</text>
</comment>
<name>A0A7X8SL03_9BACT</name>
<organism evidence="2 3">
    <name type="scientific">Flammeovirga agarivorans</name>
    <dbReference type="NCBI Taxonomy" id="2726742"/>
    <lineage>
        <taxon>Bacteria</taxon>
        <taxon>Pseudomonadati</taxon>
        <taxon>Bacteroidota</taxon>
        <taxon>Cytophagia</taxon>
        <taxon>Cytophagales</taxon>
        <taxon>Flammeovirgaceae</taxon>
        <taxon>Flammeovirga</taxon>
    </lineage>
</organism>
<keyword evidence="1" id="KW-0472">Membrane</keyword>
<dbReference type="EMBL" id="JABAIL010000004">
    <property type="protein sequence ID" value="NLR92159.1"/>
    <property type="molecule type" value="Genomic_DNA"/>
</dbReference>
<keyword evidence="1" id="KW-1133">Transmembrane helix</keyword>
<dbReference type="AlphaFoldDB" id="A0A7X8SL03"/>